<feature type="transmembrane region" description="Helical" evidence="8">
    <location>
        <begin position="12"/>
        <end position="32"/>
    </location>
</feature>
<evidence type="ECO:0000256" key="1">
    <source>
        <dbReference type="ARBA" id="ARBA00004651"/>
    </source>
</evidence>
<evidence type="ECO:0000313" key="10">
    <source>
        <dbReference type="EMBL" id="AXY24838.1"/>
    </source>
</evidence>
<organism evidence="10 11">
    <name type="scientific">Suicoccus acidiformans</name>
    <dbReference type="NCBI Taxonomy" id="2036206"/>
    <lineage>
        <taxon>Bacteria</taxon>
        <taxon>Bacillati</taxon>
        <taxon>Bacillota</taxon>
        <taxon>Bacilli</taxon>
        <taxon>Lactobacillales</taxon>
        <taxon>Aerococcaceae</taxon>
        <taxon>Suicoccus</taxon>
    </lineage>
</organism>
<keyword evidence="3" id="KW-0997">Cell inner membrane</keyword>
<gene>
    <name evidence="10" type="ORF">CL176_01725</name>
</gene>
<evidence type="ECO:0000256" key="3">
    <source>
        <dbReference type="ARBA" id="ARBA00022519"/>
    </source>
</evidence>
<evidence type="ECO:0000256" key="5">
    <source>
        <dbReference type="ARBA" id="ARBA00022989"/>
    </source>
</evidence>
<dbReference type="InterPro" id="IPR024528">
    <property type="entry name" value="ThrE_2"/>
</dbReference>
<dbReference type="PANTHER" id="PTHR34390:SF1">
    <property type="entry name" value="SUCCINATE TRANSPORTER SUBUNIT YJJB-RELATED"/>
    <property type="match status" value="1"/>
</dbReference>
<feature type="transmembrane region" description="Helical" evidence="8">
    <location>
        <begin position="39"/>
        <end position="59"/>
    </location>
</feature>
<reference evidence="10 11" key="1">
    <citation type="submission" date="2017-09" db="EMBL/GenBank/DDBJ databases">
        <title>Complete genome sequence of Oxytococcus suis strain ZY16052.</title>
        <authorList>
            <person name="Li F."/>
        </authorList>
    </citation>
    <scope>NUCLEOTIDE SEQUENCE [LARGE SCALE GENOMIC DNA]</scope>
    <source>
        <strain evidence="10 11">ZY16052</strain>
    </source>
</reference>
<dbReference type="Proteomes" id="UP000263232">
    <property type="component" value="Chromosome"/>
</dbReference>
<dbReference type="InterPro" id="IPR050539">
    <property type="entry name" value="ThrE_Dicarb/AminoAcid_Exp"/>
</dbReference>
<dbReference type="PANTHER" id="PTHR34390">
    <property type="entry name" value="UPF0442 PROTEIN YJJB-RELATED"/>
    <property type="match status" value="1"/>
</dbReference>
<evidence type="ECO:0000256" key="6">
    <source>
        <dbReference type="ARBA" id="ARBA00023136"/>
    </source>
</evidence>
<dbReference type="Pfam" id="PF12821">
    <property type="entry name" value="ThrE_2"/>
    <property type="match status" value="1"/>
</dbReference>
<sequence>MDLMTHVTDYPVLSAIIQVIGAYLASYFASISLEAPRSLVVKAGTIGAIGYAIYIIMGLRLEDTLATFTACLIVSLISHWAARRFKAPVTIFYIPAFFPFVPGSAIYQTAFNFIDGNVQLAGHYLVTTFQIAGAIALGVFIADSTIEIYNTVRRKLAQKRMKEKA</sequence>
<dbReference type="EMBL" id="CP023434">
    <property type="protein sequence ID" value="AXY24838.1"/>
    <property type="molecule type" value="Genomic_DNA"/>
</dbReference>
<dbReference type="RefSeq" id="WP_118989762.1">
    <property type="nucleotide sequence ID" value="NZ_CP023434.1"/>
</dbReference>
<evidence type="ECO:0000259" key="9">
    <source>
        <dbReference type="Pfam" id="PF12821"/>
    </source>
</evidence>
<evidence type="ECO:0000256" key="7">
    <source>
        <dbReference type="ARBA" id="ARBA00034125"/>
    </source>
</evidence>
<dbReference type="GO" id="GO:0005886">
    <property type="term" value="C:plasma membrane"/>
    <property type="evidence" value="ECO:0007669"/>
    <property type="project" value="UniProtKB-SubCell"/>
</dbReference>
<dbReference type="GO" id="GO:0015744">
    <property type="term" value="P:succinate transport"/>
    <property type="evidence" value="ECO:0007669"/>
    <property type="project" value="TreeGrafter"/>
</dbReference>
<proteinExistence type="inferred from homology"/>
<keyword evidence="5 8" id="KW-1133">Transmembrane helix</keyword>
<dbReference type="AlphaFoldDB" id="A0A347WID1"/>
<keyword evidence="6 8" id="KW-0472">Membrane</keyword>
<comment type="similarity">
    <text evidence="7">Belongs to the ThrE exporter (TC 2.A.79) family.</text>
</comment>
<protein>
    <recommendedName>
        <fullName evidence="9">Threonine/Serine exporter ThrE domain-containing protein</fullName>
    </recommendedName>
</protein>
<keyword evidence="4 8" id="KW-0812">Transmembrane</keyword>
<evidence type="ECO:0000256" key="8">
    <source>
        <dbReference type="SAM" id="Phobius"/>
    </source>
</evidence>
<evidence type="ECO:0000313" key="11">
    <source>
        <dbReference type="Proteomes" id="UP000263232"/>
    </source>
</evidence>
<accession>A0A347WID1</accession>
<keyword evidence="11" id="KW-1185">Reference proteome</keyword>
<feature type="domain" description="Threonine/Serine exporter ThrE" evidence="9">
    <location>
        <begin position="18"/>
        <end position="144"/>
    </location>
</feature>
<dbReference type="KEGG" id="abae:CL176_01725"/>
<dbReference type="OrthoDB" id="9810047at2"/>
<evidence type="ECO:0000256" key="2">
    <source>
        <dbReference type="ARBA" id="ARBA00022475"/>
    </source>
</evidence>
<evidence type="ECO:0000256" key="4">
    <source>
        <dbReference type="ARBA" id="ARBA00022692"/>
    </source>
</evidence>
<feature type="transmembrane region" description="Helical" evidence="8">
    <location>
        <begin position="89"/>
        <end position="111"/>
    </location>
</feature>
<name>A0A347WID1_9LACT</name>
<comment type="subcellular location">
    <subcellularLocation>
        <location evidence="1">Cell membrane</location>
        <topology evidence="1">Multi-pass membrane protein</topology>
    </subcellularLocation>
</comment>
<feature type="transmembrane region" description="Helical" evidence="8">
    <location>
        <begin position="131"/>
        <end position="152"/>
    </location>
</feature>
<feature type="transmembrane region" description="Helical" evidence="8">
    <location>
        <begin position="65"/>
        <end position="82"/>
    </location>
</feature>
<keyword evidence="2" id="KW-1003">Cell membrane</keyword>